<evidence type="ECO:0000313" key="1">
    <source>
        <dbReference type="EMBL" id="DAF86933.1"/>
    </source>
</evidence>
<dbReference type="EMBL" id="BK015955">
    <property type="protein sequence ID" value="DAF86933.1"/>
    <property type="molecule type" value="Genomic_DNA"/>
</dbReference>
<sequence length="36" mass="4506">MLPAININLHNHEFEFEWLCFGFYFGKQKYEIREIK</sequence>
<accession>A0A8S5TXI8</accession>
<proteinExistence type="predicted"/>
<name>A0A8S5TXI8_9CAUD</name>
<protein>
    <submittedName>
        <fullName evidence="1">Uncharacterized protein</fullName>
    </submittedName>
</protein>
<organism evidence="1">
    <name type="scientific">Siphoviridae sp. ctvBz3</name>
    <dbReference type="NCBI Taxonomy" id="2825720"/>
    <lineage>
        <taxon>Viruses</taxon>
        <taxon>Duplodnaviria</taxon>
        <taxon>Heunggongvirae</taxon>
        <taxon>Uroviricota</taxon>
        <taxon>Caudoviricetes</taxon>
    </lineage>
</organism>
<reference evidence="1" key="1">
    <citation type="journal article" date="2021" name="Proc. Natl. Acad. Sci. U.S.A.">
        <title>A Catalog of Tens of Thousands of Viruses from Human Metagenomes Reveals Hidden Associations with Chronic Diseases.</title>
        <authorList>
            <person name="Tisza M.J."/>
            <person name="Buck C.B."/>
        </authorList>
    </citation>
    <scope>NUCLEOTIDE SEQUENCE</scope>
    <source>
        <strain evidence="1">CtvBz3</strain>
    </source>
</reference>